<keyword evidence="4 6" id="KW-1133">Transmembrane helix</keyword>
<evidence type="ECO:0000256" key="1">
    <source>
        <dbReference type="ARBA" id="ARBA00004651"/>
    </source>
</evidence>
<organism evidence="8 9">
    <name type="scientific">Candidatus Mediterraneibacter stercorigallinarum</name>
    <dbReference type="NCBI Taxonomy" id="2838686"/>
    <lineage>
        <taxon>Bacteria</taxon>
        <taxon>Bacillati</taxon>
        <taxon>Bacillota</taxon>
        <taxon>Clostridia</taxon>
        <taxon>Lachnospirales</taxon>
        <taxon>Lachnospiraceae</taxon>
        <taxon>Mediterraneibacter</taxon>
    </lineage>
</organism>
<dbReference type="PANTHER" id="PTHR46795">
    <property type="entry name" value="ABC TRANSPORTER PERMEASE-RELATED-RELATED"/>
    <property type="match status" value="1"/>
</dbReference>
<evidence type="ECO:0000256" key="6">
    <source>
        <dbReference type="PIRNR" id="PIRNR018968"/>
    </source>
</evidence>
<feature type="transmembrane region" description="Helical" evidence="6">
    <location>
        <begin position="97"/>
        <end position="125"/>
    </location>
</feature>
<feature type="transmembrane region" description="Helical" evidence="6">
    <location>
        <begin position="145"/>
        <end position="165"/>
    </location>
</feature>
<feature type="transmembrane region" description="Helical" evidence="6">
    <location>
        <begin position="219"/>
        <end position="246"/>
    </location>
</feature>
<feature type="transmembrane region" description="Helical" evidence="6">
    <location>
        <begin position="585"/>
        <end position="607"/>
    </location>
</feature>
<evidence type="ECO:0000313" key="9">
    <source>
        <dbReference type="Proteomes" id="UP000824017"/>
    </source>
</evidence>
<dbReference type="PANTHER" id="PTHR46795:SF3">
    <property type="entry name" value="ABC TRANSPORTER PERMEASE"/>
    <property type="match status" value="1"/>
</dbReference>
<feature type="domain" description="ABC3 transporter permease C-terminal" evidence="7">
    <location>
        <begin position="55"/>
        <end position="164"/>
    </location>
</feature>
<dbReference type="InterPro" id="IPR027022">
    <property type="entry name" value="ABC_permease_BceB-typ"/>
</dbReference>
<comment type="similarity">
    <text evidence="6">Belongs to the ABC-4 integral membrane protein family.</text>
</comment>
<comment type="caution">
    <text evidence="8">The sequence shown here is derived from an EMBL/GenBank/DDBJ whole genome shotgun (WGS) entry which is preliminary data.</text>
</comment>
<dbReference type="EMBL" id="DXCD01000091">
    <property type="protein sequence ID" value="HIZ12978.1"/>
    <property type="molecule type" value="Genomic_DNA"/>
</dbReference>
<feature type="transmembrane region" description="Helical" evidence="6">
    <location>
        <begin position="529"/>
        <end position="551"/>
    </location>
</feature>
<dbReference type="GO" id="GO:0055085">
    <property type="term" value="P:transmembrane transport"/>
    <property type="evidence" value="ECO:0007669"/>
    <property type="project" value="UniProtKB-UniRule"/>
</dbReference>
<proteinExistence type="inferred from homology"/>
<feature type="transmembrane region" description="Helical" evidence="6">
    <location>
        <begin position="619"/>
        <end position="643"/>
    </location>
</feature>
<evidence type="ECO:0000256" key="3">
    <source>
        <dbReference type="ARBA" id="ARBA00022692"/>
    </source>
</evidence>
<keyword evidence="5 6" id="KW-0472">Membrane</keyword>
<gene>
    <name evidence="8" type="ORF">H9817_03485</name>
</gene>
<dbReference type="InterPro" id="IPR003838">
    <property type="entry name" value="ABC3_permease_C"/>
</dbReference>
<name>A0A9D2D9T2_9FIRM</name>
<dbReference type="Proteomes" id="UP000824017">
    <property type="component" value="Unassembled WGS sequence"/>
</dbReference>
<feature type="transmembrane region" description="Helical" evidence="6">
    <location>
        <begin position="9"/>
        <end position="27"/>
    </location>
</feature>
<feature type="transmembrane region" description="Helical" evidence="6">
    <location>
        <begin position="275"/>
        <end position="300"/>
    </location>
</feature>
<accession>A0A9D2D9T2</accession>
<evidence type="ECO:0000313" key="8">
    <source>
        <dbReference type="EMBL" id="HIZ12978.1"/>
    </source>
</evidence>
<evidence type="ECO:0000256" key="4">
    <source>
        <dbReference type="ARBA" id="ARBA00022989"/>
    </source>
</evidence>
<feature type="transmembrane region" description="Helical" evidence="6">
    <location>
        <begin position="190"/>
        <end position="207"/>
    </location>
</feature>
<evidence type="ECO:0000256" key="5">
    <source>
        <dbReference type="ARBA" id="ARBA00023136"/>
    </source>
</evidence>
<keyword evidence="2 6" id="KW-1003">Cell membrane</keyword>
<feature type="transmembrane region" description="Helical" evidence="6">
    <location>
        <begin position="47"/>
        <end position="67"/>
    </location>
</feature>
<keyword evidence="3 6" id="KW-0812">Transmembrane</keyword>
<dbReference type="InterPro" id="IPR052536">
    <property type="entry name" value="ABC-4_Integral_Memb_Prot"/>
</dbReference>
<reference evidence="8" key="2">
    <citation type="submission" date="2021-04" db="EMBL/GenBank/DDBJ databases">
        <authorList>
            <person name="Gilroy R."/>
        </authorList>
    </citation>
    <scope>NUCLEOTIDE SEQUENCE</scope>
    <source>
        <strain evidence="8">ChiGjej1B1-13045</strain>
    </source>
</reference>
<dbReference type="AlphaFoldDB" id="A0A9D2D9T2"/>
<comment type="subcellular location">
    <subcellularLocation>
        <location evidence="1 6">Cell membrane</location>
        <topology evidence="1 6">Multi-pass membrane protein</topology>
    </subcellularLocation>
</comment>
<protein>
    <submittedName>
        <fullName evidence="8">FtsX-like permease family protein</fullName>
    </submittedName>
</protein>
<evidence type="ECO:0000256" key="2">
    <source>
        <dbReference type="ARBA" id="ARBA00022475"/>
    </source>
</evidence>
<dbReference type="Pfam" id="PF02687">
    <property type="entry name" value="FtsX"/>
    <property type="match status" value="1"/>
</dbReference>
<sequence>MNLKKNHKIYVPYLLTCIFTVMLFYALNAISKNNGLAEIRGGRSLPVVMGWVTVVAGGFALIFLFYTNSFLIKQRKKELGLYQVLGMDKKNLSVMMLWETLITAAASLGAGLLLGLALGKLMFLILLKIIHFPVTLGFTIEPEALFQTVELFLAAFALNLVYNLVQVRGARLSEMVGASRAGEKEPKGKWLITLIGLAALGSGYYIAQTADSPLTAVNVFFFAVILVIIGTYMLFISGSIVLLKLLKKNKRYYYKTRHFTAVSGMLYRMKQNAAGLANICIMSTAVIVVLSLCVCLYAGIEDSMDTQYPRDVTVCVPDGSEEGRAEAEQVISACAEEADVTVEEQTGYRSFLLPCMLREGKAMFGNAMTFQDEANFTEYYRGMILIPVEDYNRAAGADETLAPGEALIYAPEDDYTYDSILLGDAPYQVKEVLENIPLISGGQMANVINVVYVVLPDVESVEELAVKYGFSSEELNHVSYYSWFDLDGEAEAREAMVRSLEERIAEVSPDAYVQYKEDSREWTYAMNGGALFIGIFVGALFLLSTVLLIYYKQISEGYDDRENYQIMQKVGMDRREVRRTIRSQILAVFFLPLLGAFLHVAFAFRVMAMLLEIMYVADVTLFLLCTIGVTAVFTVFYVAVYMITSREYYRIVR</sequence>
<dbReference type="GO" id="GO:0005886">
    <property type="term" value="C:plasma membrane"/>
    <property type="evidence" value="ECO:0007669"/>
    <property type="project" value="UniProtKB-SubCell"/>
</dbReference>
<dbReference type="PIRSF" id="PIRSF018968">
    <property type="entry name" value="ABC_permease_BceB"/>
    <property type="match status" value="1"/>
</dbReference>
<reference evidence="8" key="1">
    <citation type="journal article" date="2021" name="PeerJ">
        <title>Extensive microbial diversity within the chicken gut microbiome revealed by metagenomics and culture.</title>
        <authorList>
            <person name="Gilroy R."/>
            <person name="Ravi A."/>
            <person name="Getino M."/>
            <person name="Pursley I."/>
            <person name="Horton D.L."/>
            <person name="Alikhan N.F."/>
            <person name="Baker D."/>
            <person name="Gharbi K."/>
            <person name="Hall N."/>
            <person name="Watson M."/>
            <person name="Adriaenssens E.M."/>
            <person name="Foster-Nyarko E."/>
            <person name="Jarju S."/>
            <person name="Secka A."/>
            <person name="Antonio M."/>
            <person name="Oren A."/>
            <person name="Chaudhuri R.R."/>
            <person name="La Ragione R."/>
            <person name="Hildebrand F."/>
            <person name="Pallen M.J."/>
        </authorList>
    </citation>
    <scope>NUCLEOTIDE SEQUENCE</scope>
    <source>
        <strain evidence="8">ChiGjej1B1-13045</strain>
    </source>
</reference>
<keyword evidence="6" id="KW-0813">Transport</keyword>
<evidence type="ECO:0000259" key="7">
    <source>
        <dbReference type="Pfam" id="PF02687"/>
    </source>
</evidence>